<dbReference type="Gene3D" id="2.170.270.10">
    <property type="entry name" value="SET domain"/>
    <property type="match status" value="1"/>
</dbReference>
<name>A0A0U5FP32_ASPCI</name>
<organism evidence="2 3">
    <name type="scientific">Aspergillus calidoustus</name>
    <dbReference type="NCBI Taxonomy" id="454130"/>
    <lineage>
        <taxon>Eukaryota</taxon>
        <taxon>Fungi</taxon>
        <taxon>Dikarya</taxon>
        <taxon>Ascomycota</taxon>
        <taxon>Pezizomycotina</taxon>
        <taxon>Eurotiomycetes</taxon>
        <taxon>Eurotiomycetidae</taxon>
        <taxon>Eurotiales</taxon>
        <taxon>Aspergillaceae</taxon>
        <taxon>Aspergillus</taxon>
        <taxon>Aspergillus subgen. Nidulantes</taxon>
    </lineage>
</organism>
<dbReference type="AlphaFoldDB" id="A0A0U5FP32"/>
<sequence length="530" mass="59363">MLERFSDSMTAPGIVPRIGRGLFAVADFDTGDDILHIQTPFLAVLNTERLGDTCAGCFGKTQFEKTSQEIQLRYCSGCQVPKYCDRVCAGFPAIGVTSNMMLYIDMSSQDWHLGHRFECSIFKALKPRVLPTNARAVLRIILRLAAPARSAYSPKELSLLDQLESHIDEIRDKNTASWERTTLSAMAVKHYSGTDMELEEILELSAKLEVNSFSLTTATYDRIGMYMHPYAAIMNHDCHYNAIVGFDGPQMYVKAIRPIKDGEQIVISYVDATHRYSIRKKELLERYYFTCRCDKCLVDEDEPLAMSDAVADAYALLESNSATYEGDKLLGIITNLTDNTWSLSDQPLVALVDEYIATLISEGEMESAMSAAALRYKYIDPDIYSEAHSLRVVHAWALAKIAIHIEHTSVMAVLKVYGYTTADGVVHQGEKIVVNPGMIAWSVLNSLVFEGHGSCVVPGLKDIIRRTHTQVHDEFLEQGTDMREMNDRVRIEWEKVERAAKSIVGDRTMTPINAPLLPTADSDLSDLDVW</sequence>
<feature type="domain" description="SET" evidence="1">
    <location>
        <begin position="3"/>
        <end position="270"/>
    </location>
</feature>
<dbReference type="Pfam" id="PF00856">
    <property type="entry name" value="SET"/>
    <property type="match status" value="1"/>
</dbReference>
<dbReference type="SUPFAM" id="SSF82199">
    <property type="entry name" value="SET domain"/>
    <property type="match status" value="1"/>
</dbReference>
<dbReference type="Proteomes" id="UP000054771">
    <property type="component" value="Unassembled WGS sequence"/>
</dbReference>
<dbReference type="InterPro" id="IPR001214">
    <property type="entry name" value="SET_dom"/>
</dbReference>
<accession>A0A0U5FP32</accession>
<dbReference type="STRING" id="454130.A0A0U5FP32"/>
<evidence type="ECO:0000313" key="2">
    <source>
        <dbReference type="EMBL" id="CEL01265.1"/>
    </source>
</evidence>
<dbReference type="InterPro" id="IPR046341">
    <property type="entry name" value="SET_dom_sf"/>
</dbReference>
<gene>
    <name evidence="2" type="ORF">ASPCAL00853</name>
</gene>
<proteinExistence type="predicted"/>
<reference evidence="3" key="1">
    <citation type="journal article" date="2016" name="Genome Announc.">
        <title>Draft genome sequences of fungus Aspergillus calidoustus.</title>
        <authorList>
            <person name="Horn F."/>
            <person name="Linde J."/>
            <person name="Mattern D.J."/>
            <person name="Walther G."/>
            <person name="Guthke R."/>
            <person name="Scherlach K."/>
            <person name="Martin K."/>
            <person name="Brakhage A.A."/>
            <person name="Petzke L."/>
            <person name="Valiante V."/>
        </authorList>
    </citation>
    <scope>NUCLEOTIDE SEQUENCE [LARGE SCALE GENOMIC DNA]</scope>
    <source>
        <strain evidence="3">SF006504</strain>
    </source>
</reference>
<evidence type="ECO:0000259" key="1">
    <source>
        <dbReference type="PROSITE" id="PS50280"/>
    </source>
</evidence>
<protein>
    <recommendedName>
        <fullName evidence="1">SET domain-containing protein</fullName>
    </recommendedName>
</protein>
<keyword evidence="3" id="KW-1185">Reference proteome</keyword>
<dbReference type="EMBL" id="CDMC01000001">
    <property type="protein sequence ID" value="CEL01265.1"/>
    <property type="molecule type" value="Genomic_DNA"/>
</dbReference>
<evidence type="ECO:0000313" key="3">
    <source>
        <dbReference type="Proteomes" id="UP000054771"/>
    </source>
</evidence>
<dbReference type="InterPro" id="IPR050869">
    <property type="entry name" value="H3K4_H4K5_MeTrfase"/>
</dbReference>
<dbReference type="PANTHER" id="PTHR12197:SF251">
    <property type="entry name" value="EG:BACR7C10.4 PROTEIN"/>
    <property type="match status" value="1"/>
</dbReference>
<dbReference type="PROSITE" id="PS50280">
    <property type="entry name" value="SET"/>
    <property type="match status" value="1"/>
</dbReference>
<dbReference type="PANTHER" id="PTHR12197">
    <property type="entry name" value="HISTONE-LYSINE N-METHYLTRANSFERASE SMYD"/>
    <property type="match status" value="1"/>
</dbReference>
<dbReference type="OMA" id="HSCDYNS"/>
<dbReference type="OrthoDB" id="5945798at2759"/>
<dbReference type="GO" id="GO:0005634">
    <property type="term" value="C:nucleus"/>
    <property type="evidence" value="ECO:0007669"/>
    <property type="project" value="TreeGrafter"/>
</dbReference>